<dbReference type="PANTHER" id="PTHR32089">
    <property type="entry name" value="METHYL-ACCEPTING CHEMOTAXIS PROTEIN MCPB"/>
    <property type="match status" value="1"/>
</dbReference>
<name>A0A3M4VZQ1_PSECI</name>
<keyword evidence="5 12" id="KW-0812">Transmembrane</keyword>
<dbReference type="CDD" id="cd06225">
    <property type="entry name" value="HAMP"/>
    <property type="match status" value="1"/>
</dbReference>
<evidence type="ECO:0000256" key="11">
    <source>
        <dbReference type="SAM" id="Coils"/>
    </source>
</evidence>
<feature type="signal peptide" evidence="13">
    <location>
        <begin position="1"/>
        <end position="24"/>
    </location>
</feature>
<dbReference type="PROSITE" id="PS50111">
    <property type="entry name" value="CHEMOTAXIS_TRANSDUC_2"/>
    <property type="match status" value="1"/>
</dbReference>
<dbReference type="GO" id="GO:0007165">
    <property type="term" value="P:signal transduction"/>
    <property type="evidence" value="ECO:0007669"/>
    <property type="project" value="UniProtKB-KW"/>
</dbReference>
<evidence type="ECO:0000256" key="7">
    <source>
        <dbReference type="ARBA" id="ARBA00023136"/>
    </source>
</evidence>
<dbReference type="SUPFAM" id="SSF58104">
    <property type="entry name" value="Methyl-accepting chemotaxis protein (MCP) signaling domain"/>
    <property type="match status" value="1"/>
</dbReference>
<dbReference type="GO" id="GO:0004888">
    <property type="term" value="F:transmembrane signaling receptor activity"/>
    <property type="evidence" value="ECO:0007669"/>
    <property type="project" value="InterPro"/>
</dbReference>
<gene>
    <name evidence="16" type="ORF">ALP84_02079</name>
</gene>
<feature type="domain" description="Methyl-accepting transducer" evidence="14">
    <location>
        <begin position="356"/>
        <end position="592"/>
    </location>
</feature>
<evidence type="ECO:0000313" key="17">
    <source>
        <dbReference type="Proteomes" id="UP000278332"/>
    </source>
</evidence>
<evidence type="ECO:0000256" key="12">
    <source>
        <dbReference type="SAM" id="Phobius"/>
    </source>
</evidence>
<dbReference type="CDD" id="cd11386">
    <property type="entry name" value="MCP_signal"/>
    <property type="match status" value="1"/>
</dbReference>
<dbReference type="Pfam" id="PF02743">
    <property type="entry name" value="dCache_1"/>
    <property type="match status" value="1"/>
</dbReference>
<keyword evidence="3" id="KW-0488">Methylation</keyword>
<accession>A0A3M4VZQ1</accession>
<feature type="transmembrane region" description="Helical" evidence="12">
    <location>
        <begin position="273"/>
        <end position="295"/>
    </location>
</feature>
<comment type="subcellular location">
    <subcellularLocation>
        <location evidence="1">Cell membrane</location>
        <topology evidence="1">Multi-pass membrane protein</topology>
    </subcellularLocation>
</comment>
<dbReference type="FunFam" id="1.10.287.950:FF:000001">
    <property type="entry name" value="Methyl-accepting chemotaxis sensory transducer"/>
    <property type="match status" value="1"/>
</dbReference>
<evidence type="ECO:0000256" key="3">
    <source>
        <dbReference type="ARBA" id="ARBA00022481"/>
    </source>
</evidence>
<dbReference type="PRINTS" id="PR00260">
    <property type="entry name" value="CHEMTRNSDUCR"/>
</dbReference>
<proteinExistence type="inferred from homology"/>
<keyword evidence="8 10" id="KW-0807">Transducer</keyword>
<evidence type="ECO:0000256" key="13">
    <source>
        <dbReference type="SAM" id="SignalP"/>
    </source>
</evidence>
<feature type="chain" id="PRO_5018318541" evidence="13">
    <location>
        <begin position="25"/>
        <end position="628"/>
    </location>
</feature>
<organism evidence="16 17">
    <name type="scientific">Pseudomonas cichorii</name>
    <dbReference type="NCBI Taxonomy" id="36746"/>
    <lineage>
        <taxon>Bacteria</taxon>
        <taxon>Pseudomonadati</taxon>
        <taxon>Pseudomonadota</taxon>
        <taxon>Gammaproteobacteria</taxon>
        <taxon>Pseudomonadales</taxon>
        <taxon>Pseudomonadaceae</taxon>
        <taxon>Pseudomonas</taxon>
    </lineage>
</organism>
<reference evidence="16 17" key="1">
    <citation type="submission" date="2018-08" db="EMBL/GenBank/DDBJ databases">
        <title>Recombination of ecologically and evolutionarily significant loci maintains genetic cohesion in the Pseudomonas syringae species complex.</title>
        <authorList>
            <person name="Dillon M."/>
            <person name="Thakur S."/>
            <person name="Almeida R.N.D."/>
            <person name="Weir B.S."/>
            <person name="Guttman D.S."/>
        </authorList>
    </citation>
    <scope>NUCLEOTIDE SEQUENCE [LARGE SCALE GENOMIC DNA]</scope>
    <source>
        <strain evidence="16 17">ICMP 6917</strain>
    </source>
</reference>
<evidence type="ECO:0000256" key="5">
    <source>
        <dbReference type="ARBA" id="ARBA00022692"/>
    </source>
</evidence>
<evidence type="ECO:0000256" key="9">
    <source>
        <dbReference type="ARBA" id="ARBA00029447"/>
    </source>
</evidence>
<dbReference type="SUPFAM" id="SSF103190">
    <property type="entry name" value="Sensory domain-like"/>
    <property type="match status" value="1"/>
</dbReference>
<evidence type="ECO:0000256" key="10">
    <source>
        <dbReference type="PROSITE-ProRule" id="PRU00284"/>
    </source>
</evidence>
<dbReference type="CDD" id="cd12913">
    <property type="entry name" value="PDC1_MCP_like"/>
    <property type="match status" value="1"/>
</dbReference>
<keyword evidence="6 12" id="KW-1133">Transmembrane helix</keyword>
<evidence type="ECO:0000256" key="1">
    <source>
        <dbReference type="ARBA" id="ARBA00004651"/>
    </source>
</evidence>
<dbReference type="InterPro" id="IPR033479">
    <property type="entry name" value="dCache_1"/>
</dbReference>
<evidence type="ECO:0000256" key="6">
    <source>
        <dbReference type="ARBA" id="ARBA00022989"/>
    </source>
</evidence>
<dbReference type="InterPro" id="IPR003660">
    <property type="entry name" value="HAMP_dom"/>
</dbReference>
<dbReference type="Gene3D" id="3.30.450.20">
    <property type="entry name" value="PAS domain"/>
    <property type="match status" value="2"/>
</dbReference>
<keyword evidence="11" id="KW-0175">Coiled coil</keyword>
<feature type="domain" description="HAMP" evidence="15">
    <location>
        <begin position="297"/>
        <end position="351"/>
    </location>
</feature>
<keyword evidence="7 12" id="KW-0472">Membrane</keyword>
<keyword evidence="4" id="KW-0145">Chemotaxis</keyword>
<evidence type="ECO:0000256" key="8">
    <source>
        <dbReference type="ARBA" id="ARBA00023224"/>
    </source>
</evidence>
<evidence type="ECO:0000259" key="15">
    <source>
        <dbReference type="PROSITE" id="PS50885"/>
    </source>
</evidence>
<dbReference type="Gene3D" id="1.10.287.950">
    <property type="entry name" value="Methyl-accepting chemotaxis protein"/>
    <property type="match status" value="1"/>
</dbReference>
<dbReference type="InterPro" id="IPR029151">
    <property type="entry name" value="Sensor-like_sf"/>
</dbReference>
<evidence type="ECO:0000313" key="16">
    <source>
        <dbReference type="EMBL" id="RMR57067.1"/>
    </source>
</evidence>
<dbReference type="Proteomes" id="UP000278332">
    <property type="component" value="Unassembled WGS sequence"/>
</dbReference>
<dbReference type="EMBL" id="RBRY01000086">
    <property type="protein sequence ID" value="RMR57067.1"/>
    <property type="molecule type" value="Genomic_DNA"/>
</dbReference>
<comment type="similarity">
    <text evidence="9">Belongs to the methyl-accepting chemotaxis (MCP) protein family.</text>
</comment>
<evidence type="ECO:0000256" key="2">
    <source>
        <dbReference type="ARBA" id="ARBA00022475"/>
    </source>
</evidence>
<dbReference type="PROSITE" id="PS50885">
    <property type="entry name" value="HAMP"/>
    <property type="match status" value="1"/>
</dbReference>
<dbReference type="CDD" id="cd12912">
    <property type="entry name" value="PDC2_MCP_like"/>
    <property type="match status" value="1"/>
</dbReference>
<dbReference type="InterPro" id="IPR004090">
    <property type="entry name" value="Chemotax_Me-accpt_rcpt"/>
</dbReference>
<feature type="coiled-coil region" evidence="11">
    <location>
        <begin position="371"/>
        <end position="398"/>
    </location>
</feature>
<dbReference type="Pfam" id="PF00672">
    <property type="entry name" value="HAMP"/>
    <property type="match status" value="1"/>
</dbReference>
<keyword evidence="13" id="KW-0732">Signal</keyword>
<comment type="caution">
    <text evidence="16">The sequence shown here is derived from an EMBL/GenBank/DDBJ whole genome shotgun (WGS) entry which is preliminary data.</text>
</comment>
<dbReference type="SMART" id="SM00283">
    <property type="entry name" value="MA"/>
    <property type="match status" value="1"/>
</dbReference>
<sequence length="628" mass="68182">MMKIVHKAGLAAAFVLFCTTSLLSVTQVAKVRDTLHSQVSASIAESSNTLARQIENWLNSKLKLMDLLSQNIDSNYSTQNLQHLIGSPLLKDEFILVFGALQSDGKPIKNLESWKPKPDWDGRTRPWYAVGKAASQAVLTEPYVDSTTGETLISAVTPLRGAGAFLGVIGGDVRLKSVSDTINTMDFNGAGYAFLMSSSGNIISHPNSALNGKIYSELFEGKNPALENRLQPVSASGKDLLVSFTPLSNLKGMNWYIGVVLDNSIVMAEANSLSWRAAIATLLGVLISLLVLGALMKRLLKPLDLLHTSLREINSGEGDLTRRLPDSGTDEIALLSREFNRFMESLQTLIVQVMGSSKQVHESTNRTSGEANQADGRLQRQLQELDQLATAMQEMASTAEEVARNAQAAAQAALSANDEVDSGVRVVSRSTEAIKTLAVEMDEASQAITELARLSQNIESILSVINSIAEQTNLLALNAAIEAARAGESGRGFAVVADEVRSLASRTQKSTQEIRQMIDQLQTGVKQAESRMQLNRDSASKTAEEAGAANEMLTDIRRAIIRINDMNMQIATAAEQQSATTEEINLNTTNIRDISHEVAASAEVQVRQCALMVEQVDQQDRLLRRFNV</sequence>
<dbReference type="Pfam" id="PF00015">
    <property type="entry name" value="MCPsignal"/>
    <property type="match status" value="1"/>
</dbReference>
<evidence type="ECO:0000256" key="4">
    <source>
        <dbReference type="ARBA" id="ARBA00022500"/>
    </source>
</evidence>
<dbReference type="AlphaFoldDB" id="A0A3M4VZQ1"/>
<dbReference type="SMART" id="SM00304">
    <property type="entry name" value="HAMP"/>
    <property type="match status" value="2"/>
</dbReference>
<dbReference type="GO" id="GO:0005886">
    <property type="term" value="C:plasma membrane"/>
    <property type="evidence" value="ECO:0007669"/>
    <property type="project" value="UniProtKB-SubCell"/>
</dbReference>
<dbReference type="InterPro" id="IPR004089">
    <property type="entry name" value="MCPsignal_dom"/>
</dbReference>
<dbReference type="PANTHER" id="PTHR32089:SF117">
    <property type="entry name" value="METHYL ACCEPTING SENSORY TRANSDUCER WITH CACHE_1 SMALL MOLECULE BINDING DOMAIN"/>
    <property type="match status" value="1"/>
</dbReference>
<protein>
    <submittedName>
        <fullName evidence="16">Methyl-accepting chemotaxis sensory transducer</fullName>
    </submittedName>
</protein>
<dbReference type="GO" id="GO:0006935">
    <property type="term" value="P:chemotaxis"/>
    <property type="evidence" value="ECO:0007669"/>
    <property type="project" value="UniProtKB-KW"/>
</dbReference>
<evidence type="ECO:0000259" key="14">
    <source>
        <dbReference type="PROSITE" id="PS50111"/>
    </source>
</evidence>
<keyword evidence="2" id="KW-1003">Cell membrane</keyword>